<protein>
    <submittedName>
        <fullName evidence="5">DNA-binding response regulator</fullName>
    </submittedName>
</protein>
<evidence type="ECO:0000256" key="2">
    <source>
        <dbReference type="PROSITE-ProRule" id="PRU00169"/>
    </source>
</evidence>
<dbReference type="AlphaFoldDB" id="A0A2I1M7Y9"/>
<dbReference type="InterPro" id="IPR039420">
    <property type="entry name" value="WalR-like"/>
</dbReference>
<name>A0A2I1M7Y9_9BIFI</name>
<dbReference type="SUPFAM" id="SSF46894">
    <property type="entry name" value="C-terminal effector domain of the bipartite response regulators"/>
    <property type="match status" value="1"/>
</dbReference>
<proteinExistence type="predicted"/>
<dbReference type="GO" id="GO:0003677">
    <property type="term" value="F:DNA binding"/>
    <property type="evidence" value="ECO:0007669"/>
    <property type="project" value="UniProtKB-KW"/>
</dbReference>
<dbReference type="SMART" id="SM00448">
    <property type="entry name" value="REC"/>
    <property type="match status" value="1"/>
</dbReference>
<feature type="domain" description="Response regulatory" evidence="4">
    <location>
        <begin position="4"/>
        <end position="120"/>
    </location>
</feature>
<feature type="domain" description="HTH luxR-type" evidence="3">
    <location>
        <begin position="135"/>
        <end position="200"/>
    </location>
</feature>
<dbReference type="InterPro" id="IPR016032">
    <property type="entry name" value="Sig_transdc_resp-reg_C-effctor"/>
</dbReference>
<comment type="caution">
    <text evidence="5">The sequence shown here is derived from an EMBL/GenBank/DDBJ whole genome shotgun (WGS) entry which is preliminary data.</text>
</comment>
<accession>A0A2I1M7Y9</accession>
<dbReference type="PANTHER" id="PTHR43214">
    <property type="entry name" value="TWO-COMPONENT RESPONSE REGULATOR"/>
    <property type="match status" value="1"/>
</dbReference>
<dbReference type="PRINTS" id="PR00038">
    <property type="entry name" value="HTHLUXR"/>
</dbReference>
<reference evidence="5 6" key="1">
    <citation type="submission" date="2017-12" db="EMBL/GenBank/DDBJ databases">
        <title>Phylogenetic diversity of female urinary microbiome.</title>
        <authorList>
            <person name="Thomas-White K."/>
            <person name="Wolfe A.J."/>
        </authorList>
    </citation>
    <scope>NUCLEOTIDE SEQUENCE [LARGE SCALE GENOMIC DNA]</scope>
    <source>
        <strain evidence="5 6">UMB0064</strain>
    </source>
</reference>
<dbReference type="Proteomes" id="UP000242263">
    <property type="component" value="Unassembled WGS sequence"/>
</dbReference>
<dbReference type="CDD" id="cd06170">
    <property type="entry name" value="LuxR_C_like"/>
    <property type="match status" value="1"/>
</dbReference>
<evidence type="ECO:0000259" key="4">
    <source>
        <dbReference type="PROSITE" id="PS50110"/>
    </source>
</evidence>
<dbReference type="Gene3D" id="3.40.50.2300">
    <property type="match status" value="1"/>
</dbReference>
<evidence type="ECO:0000256" key="1">
    <source>
        <dbReference type="ARBA" id="ARBA00023125"/>
    </source>
</evidence>
<dbReference type="SMART" id="SM00421">
    <property type="entry name" value="HTH_LUXR"/>
    <property type="match status" value="1"/>
</dbReference>
<organism evidence="5 6">
    <name type="scientific">Alloscardovia omnicolens</name>
    <dbReference type="NCBI Taxonomy" id="419015"/>
    <lineage>
        <taxon>Bacteria</taxon>
        <taxon>Bacillati</taxon>
        <taxon>Actinomycetota</taxon>
        <taxon>Actinomycetes</taxon>
        <taxon>Bifidobacteriales</taxon>
        <taxon>Bifidobacteriaceae</taxon>
        <taxon>Alloscardovia</taxon>
    </lineage>
</organism>
<evidence type="ECO:0000259" key="3">
    <source>
        <dbReference type="PROSITE" id="PS50043"/>
    </source>
</evidence>
<dbReference type="Pfam" id="PF00196">
    <property type="entry name" value="GerE"/>
    <property type="match status" value="1"/>
</dbReference>
<evidence type="ECO:0000313" key="6">
    <source>
        <dbReference type="Proteomes" id="UP000242263"/>
    </source>
</evidence>
<dbReference type="Pfam" id="PF00072">
    <property type="entry name" value="Response_reg"/>
    <property type="match status" value="1"/>
</dbReference>
<gene>
    <name evidence="5" type="ORF">CYJ32_01960</name>
</gene>
<feature type="modified residue" description="4-aspartylphosphate" evidence="2">
    <location>
        <position position="55"/>
    </location>
</feature>
<dbReference type="EMBL" id="PKGU01000001">
    <property type="protein sequence ID" value="PKZ16219.1"/>
    <property type="molecule type" value="Genomic_DNA"/>
</dbReference>
<dbReference type="PROSITE" id="PS50110">
    <property type="entry name" value="RESPONSE_REGULATORY"/>
    <property type="match status" value="1"/>
</dbReference>
<dbReference type="GO" id="GO:0006355">
    <property type="term" value="P:regulation of DNA-templated transcription"/>
    <property type="evidence" value="ECO:0007669"/>
    <property type="project" value="InterPro"/>
</dbReference>
<keyword evidence="1 5" id="KW-0238">DNA-binding</keyword>
<keyword evidence="2" id="KW-0597">Phosphoprotein</keyword>
<dbReference type="GO" id="GO:0000160">
    <property type="term" value="P:phosphorelay signal transduction system"/>
    <property type="evidence" value="ECO:0007669"/>
    <property type="project" value="InterPro"/>
</dbReference>
<dbReference type="InterPro" id="IPR000792">
    <property type="entry name" value="Tscrpt_reg_LuxR_C"/>
</dbReference>
<dbReference type="RefSeq" id="WP_021618623.1">
    <property type="nucleotide sequence ID" value="NZ_KQ955733.1"/>
</dbReference>
<dbReference type="PANTHER" id="PTHR43214:SF42">
    <property type="entry name" value="TRANSCRIPTIONAL REGULATORY PROTEIN DESR"/>
    <property type="match status" value="1"/>
</dbReference>
<dbReference type="SUPFAM" id="SSF52172">
    <property type="entry name" value="CheY-like"/>
    <property type="match status" value="1"/>
</dbReference>
<dbReference type="InterPro" id="IPR001789">
    <property type="entry name" value="Sig_transdc_resp-reg_receiver"/>
</dbReference>
<evidence type="ECO:0000313" key="5">
    <source>
        <dbReference type="EMBL" id="PKZ16219.1"/>
    </source>
</evidence>
<dbReference type="InterPro" id="IPR011006">
    <property type="entry name" value="CheY-like_superfamily"/>
</dbReference>
<sequence length="202" mass="21680">MTIRVLLADDQAMVLEALATLLNLQEDIEVVSTCSSSGDVLPAIEQAHPDVCLIDIEMPHMDGLSLIEILTRTHPELPCIVVTTFGRPGYVQRSLSAGAKGFLVKSSSATVLAESIRRVIAGQIVVDPELAVAAMTAGANPLTERERDIMRLVRQGKHDADIAKTLMTSSGTVRNHVSSVLSKTHASSRMEAALIVEESGWL</sequence>
<dbReference type="PROSITE" id="PS50043">
    <property type="entry name" value="HTH_LUXR_2"/>
    <property type="match status" value="1"/>
</dbReference>